<dbReference type="AlphaFoldDB" id="A0A7G7CNV7"/>
<name>A0A7G7CNV7_9CORY</name>
<accession>A0A7G7CNV7</accession>
<evidence type="ECO:0000256" key="4">
    <source>
        <dbReference type="PROSITE-ProRule" id="PRU00335"/>
    </source>
</evidence>
<dbReference type="InterPro" id="IPR023772">
    <property type="entry name" value="DNA-bd_HTH_TetR-type_CS"/>
</dbReference>
<dbReference type="InterPro" id="IPR050109">
    <property type="entry name" value="HTH-type_TetR-like_transc_reg"/>
</dbReference>
<dbReference type="Gene3D" id="1.10.357.10">
    <property type="entry name" value="Tetracycline Repressor, domain 2"/>
    <property type="match status" value="1"/>
</dbReference>
<evidence type="ECO:0000313" key="8">
    <source>
        <dbReference type="Proteomes" id="UP000515743"/>
    </source>
</evidence>
<keyword evidence="3" id="KW-0804">Transcription</keyword>
<keyword evidence="2 4" id="KW-0238">DNA-binding</keyword>
<feature type="domain" description="HTH tetR-type" evidence="6">
    <location>
        <begin position="17"/>
        <end position="77"/>
    </location>
</feature>
<dbReference type="PROSITE" id="PS50977">
    <property type="entry name" value="HTH_TETR_2"/>
    <property type="match status" value="1"/>
</dbReference>
<dbReference type="EMBL" id="CP059404">
    <property type="protein sequence ID" value="QNE89273.1"/>
    <property type="molecule type" value="Genomic_DNA"/>
</dbReference>
<evidence type="ECO:0000256" key="5">
    <source>
        <dbReference type="SAM" id="MobiDB-lite"/>
    </source>
</evidence>
<sequence length="204" mass="23311">MQDNDSNSGGLREQKRRQTKEAIEDAATRLVDEHGFPAVTIEQICEDAGISRRTFFNYFDTKDEAVLGKSEELFNAATRDAFLHTPSDNLVRTIVELTFEHVAAREESPHIRERRMRIVQSNDVAALVMHRKRQTAFDLIDLVEKHFEHCPHDRRLPEVTGRREAAIIGGLARESIWVSMREGSRDAALNTAQHITDYAKGLTW</sequence>
<evidence type="ECO:0000313" key="7">
    <source>
        <dbReference type="EMBL" id="QNE89273.1"/>
    </source>
</evidence>
<dbReference type="PANTHER" id="PTHR30055:SF238">
    <property type="entry name" value="MYCOFACTOCIN BIOSYNTHESIS TRANSCRIPTIONAL REGULATOR MFTR-RELATED"/>
    <property type="match status" value="1"/>
</dbReference>
<dbReference type="InterPro" id="IPR001647">
    <property type="entry name" value="HTH_TetR"/>
</dbReference>
<proteinExistence type="predicted"/>
<evidence type="ECO:0000256" key="1">
    <source>
        <dbReference type="ARBA" id="ARBA00023015"/>
    </source>
</evidence>
<dbReference type="InterPro" id="IPR009057">
    <property type="entry name" value="Homeodomain-like_sf"/>
</dbReference>
<feature type="region of interest" description="Disordered" evidence="5">
    <location>
        <begin position="1"/>
        <end position="21"/>
    </location>
</feature>
<protein>
    <submittedName>
        <fullName evidence="7">TetR family transcriptional regulator</fullName>
    </submittedName>
</protein>
<organism evidence="7 8">
    <name type="scientific">Corynebacterium incognita</name>
    <dbReference type="NCBI Taxonomy" id="2754725"/>
    <lineage>
        <taxon>Bacteria</taxon>
        <taxon>Bacillati</taxon>
        <taxon>Actinomycetota</taxon>
        <taxon>Actinomycetes</taxon>
        <taxon>Mycobacteriales</taxon>
        <taxon>Corynebacteriaceae</taxon>
        <taxon>Corynebacterium</taxon>
    </lineage>
</organism>
<dbReference type="GO" id="GO:0000976">
    <property type="term" value="F:transcription cis-regulatory region binding"/>
    <property type="evidence" value="ECO:0007669"/>
    <property type="project" value="TreeGrafter"/>
</dbReference>
<dbReference type="RefSeq" id="WP_185175650.1">
    <property type="nucleotide sequence ID" value="NZ_CP059404.1"/>
</dbReference>
<keyword evidence="1" id="KW-0805">Transcription regulation</keyword>
<dbReference type="KEGG" id="cik:H0194_09520"/>
<dbReference type="Proteomes" id="UP000515743">
    <property type="component" value="Chromosome"/>
</dbReference>
<dbReference type="PANTHER" id="PTHR30055">
    <property type="entry name" value="HTH-TYPE TRANSCRIPTIONAL REGULATOR RUTR"/>
    <property type="match status" value="1"/>
</dbReference>
<dbReference type="PROSITE" id="PS01081">
    <property type="entry name" value="HTH_TETR_1"/>
    <property type="match status" value="1"/>
</dbReference>
<dbReference type="Pfam" id="PF00440">
    <property type="entry name" value="TetR_N"/>
    <property type="match status" value="1"/>
</dbReference>
<evidence type="ECO:0000259" key="6">
    <source>
        <dbReference type="PROSITE" id="PS50977"/>
    </source>
</evidence>
<reference evidence="7 8" key="1">
    <citation type="submission" date="2020-07" db="EMBL/GenBank/DDBJ databases">
        <title>Complete genome and description of Corynebacterium incognita strain Marseille-Q3630 sp. nov.</title>
        <authorList>
            <person name="Boxberger M."/>
        </authorList>
    </citation>
    <scope>NUCLEOTIDE SEQUENCE [LARGE SCALE GENOMIC DNA]</scope>
    <source>
        <strain evidence="7 8">Marseille-Q3630</strain>
    </source>
</reference>
<keyword evidence="8" id="KW-1185">Reference proteome</keyword>
<dbReference type="SUPFAM" id="SSF46689">
    <property type="entry name" value="Homeodomain-like"/>
    <property type="match status" value="1"/>
</dbReference>
<dbReference type="PRINTS" id="PR00455">
    <property type="entry name" value="HTHTETR"/>
</dbReference>
<evidence type="ECO:0000256" key="2">
    <source>
        <dbReference type="ARBA" id="ARBA00023125"/>
    </source>
</evidence>
<dbReference type="GO" id="GO:0003700">
    <property type="term" value="F:DNA-binding transcription factor activity"/>
    <property type="evidence" value="ECO:0007669"/>
    <property type="project" value="TreeGrafter"/>
</dbReference>
<evidence type="ECO:0000256" key="3">
    <source>
        <dbReference type="ARBA" id="ARBA00023163"/>
    </source>
</evidence>
<gene>
    <name evidence="7" type="ORF">H0194_09520</name>
</gene>
<feature type="DNA-binding region" description="H-T-H motif" evidence="4">
    <location>
        <begin position="40"/>
        <end position="59"/>
    </location>
</feature>